<keyword evidence="2" id="KW-1185">Reference proteome</keyword>
<dbReference type="Proteomes" id="UP000053051">
    <property type="component" value="Unassembled WGS sequence"/>
</dbReference>
<reference evidence="2" key="2">
    <citation type="submission" date="2016-01" db="EMBL/GenBank/DDBJ databases">
        <title>Diatom-associated endosymboitic cyanobacterium lacks core nitrogen metabolism enzymes.</title>
        <authorList>
            <person name="Hilton J.A."/>
            <person name="Foster R.A."/>
            <person name="Tripp H.J."/>
            <person name="Carter B.J."/>
            <person name="Zehr J.P."/>
            <person name="Villareal T.A."/>
        </authorList>
    </citation>
    <scope>NUCLEOTIDE SEQUENCE [LARGE SCALE GENOMIC DNA]</scope>
    <source>
        <strain evidence="2">HH01</strain>
    </source>
</reference>
<dbReference type="STRING" id="1165094.RINTHH_18760"/>
<dbReference type="RefSeq" id="WP_008235300.1">
    <property type="nucleotide sequence ID" value="NZ_CAIY01000075.1"/>
</dbReference>
<organism evidence="1 2">
    <name type="scientific">Richelia intracellularis HH01</name>
    <dbReference type="NCBI Taxonomy" id="1165094"/>
    <lineage>
        <taxon>Bacteria</taxon>
        <taxon>Bacillati</taxon>
        <taxon>Cyanobacteriota</taxon>
        <taxon>Cyanophyceae</taxon>
        <taxon>Nostocales</taxon>
        <taxon>Nostocaceae</taxon>
        <taxon>Richelia</taxon>
    </lineage>
</organism>
<protein>
    <submittedName>
        <fullName evidence="1">Uncharacterized protein</fullName>
    </submittedName>
</protein>
<accession>M1X6B9</accession>
<dbReference type="OrthoDB" id="452859at2"/>
<proteinExistence type="predicted"/>
<dbReference type="EMBL" id="CAIY01000075">
    <property type="protein sequence ID" value="CCH68031.1"/>
    <property type="molecule type" value="Genomic_DNA"/>
</dbReference>
<sequence>MENWQFLIQQQGENYWYPIESATVQLPEGKYRIVASSNCANTDIEARLIYYPHQKSSAKTLIRKQACRTNKDGLVAVLPFIFMKSGSWELTCCKTLMSDVKGQHWKYIVHLEILPDGIDQNPIIDVMGKDRISDGLKNHIDKSTITPSDQVKVTSNNPVRIKPREILEDINKSRPPKEKANINTSEKYDFQEFSLFASSSTSKENRSLNGLIRPIISKAETAEKILQNLTNLALPNDKSTLEKESAQSVQDIIELPLQISLDAETYFVPWGVSFTIQGVVELNNKFTFSRIYRGKLQIELQSPLNVSSEMEHVHGSKIVQIKKSITENILPCTFTCDLQIPENCTSKLILAELNLFAAVEVDSETKLLASHTFTINTSVIELLALSVAAQSLSNEELLNFSDIVLTKNMQKEARMSTSLDLELFNLAKKLPTDKKLLSSRYQSYSLARKHAKKSLQLPFSSKDYPKSGSLSSKINVTNNHIVILPYLRKLSTSLSRNELESLSEVIEDKINQSSLPELISDKTLSSHVELITNSSDTGLLSPLIDHLGNGKEHILSSLIQPQYQDYEPEEIFLDELDIEQGLNANDIIIPLESYQEKLSSSQEYNNPSGLNQDRVVDNNTYPAIETLEHFLEPEKSPKQTPTILERIVAAVPLPMPELSVPIGELVAGKLISVGIVLPNLGSHIAVKIWIKDFQTRRLLIKPHILKNWSLQPTEQQITTQIQIPLGYLEIQFEAVTIDLTTQQESYKVIISRSVIPENLP</sequence>
<dbReference type="AlphaFoldDB" id="M1X6B9"/>
<name>M1X6B9_9NOST</name>
<evidence type="ECO:0000313" key="2">
    <source>
        <dbReference type="Proteomes" id="UP000053051"/>
    </source>
</evidence>
<reference evidence="1 2" key="1">
    <citation type="submission" date="2012-05" db="EMBL/GenBank/DDBJ databases">
        <authorList>
            <person name="Hilton J."/>
        </authorList>
    </citation>
    <scope>NUCLEOTIDE SEQUENCE [LARGE SCALE GENOMIC DNA]</scope>
    <source>
        <strain evidence="1 2">HH01</strain>
    </source>
</reference>
<gene>
    <name evidence="1" type="ORF">RINTHH_18760</name>
</gene>
<comment type="caution">
    <text evidence="1">The sequence shown here is derived from an EMBL/GenBank/DDBJ whole genome shotgun (WGS) entry which is preliminary data.</text>
</comment>
<evidence type="ECO:0000313" key="1">
    <source>
        <dbReference type="EMBL" id="CCH68031.1"/>
    </source>
</evidence>